<name>A0A7R8UKS2_HERIL</name>
<reference evidence="1 2" key="1">
    <citation type="submission" date="2020-11" db="EMBL/GenBank/DDBJ databases">
        <authorList>
            <person name="Wallbank WR R."/>
            <person name="Pardo Diaz C."/>
            <person name="Kozak K."/>
            <person name="Martin S."/>
            <person name="Jiggins C."/>
            <person name="Moest M."/>
            <person name="Warren A I."/>
            <person name="Generalovic N T."/>
            <person name="Byers J.R.P. K."/>
            <person name="Montejo-Kovacevich G."/>
            <person name="Yen C E."/>
        </authorList>
    </citation>
    <scope>NUCLEOTIDE SEQUENCE [LARGE SCALE GENOMIC DNA]</scope>
</reference>
<proteinExistence type="predicted"/>
<sequence length="1123" mass="125563">MEKASVLISLLPYRIPADSISKRRTRSIGNLEGDYRIIKSLAVISRPIWSCKSEGSRRSCFRVHLYKSADNFQIPKMATETGSEIMEAFSAMQEHESDGKCERIEEAVIFLGCTGDGKSTLTQFLSGNNRLRSEGQNGQFTINDCSDKIGAAGTTIRSQTIFPNLIPHGNSGRVLLDCPGFRDTRSSSTEVTCTILTKRALKSCSKVKLILVVSEYAVMEGGSRSAFLELVKHSFEFVKNFEKFKNSVALFVTKVTNVAITDKAGNLCTVSDRDIVNNIRKFLEETRKTIEGTKDVSSEKCGDYANAVFLIDLLLRGNRDIPRICILRRPSALGSLEDSLDLQNCKCFMNNMIENILDFTQISEDDFGFSISAEAKLQIFKAVEDIIERVPLITASIMERIERIYHQIEGEDDMEHVSQVFKEQYEKWNDTSEKLRSSKLARDFLNCLLDHMQFCLDSSPLQLTNEDKDEEKDIIKLQDYIELLELMQKASNEEFPTTSSHDIMSTFDRTFNAVRNANIWYGTMKKVPKYLQAYDCQSRRNSDDLAKFMSKLEKWINDQEGTLVEAEHFKEEFAKICSKDVVYQINFAVSPFKLKHLCRLCKLAFAKNSIEIVGNRMRIAGRYVLLSEIVPKVQDEINELDIFASEKLFIDCDFSAVGRKMQMFVAVPEWEVTGEQRSIVLDGVPGETDLGVSKKGESLGMKGKDGMPGFPGGSGGNFLGVLINLKNAENLKISACGGKGGYGQDGGEGHRGEDGTDAKLPANQEELFNKKYSSGDKCKTKNERGYSFFQKIHGRSAEFKIPGEKGKPGGNGGNGGCGGEGGFPGQVLFIGSDSCNLPKVVAKRGDRGQNGKGGRGGLGGKTGISIVGSIATSGMSGIFHWKDSESFRSEKVTSEEVAEKGLDGKSGCAKTKSITPEPCEYKNFIQPLADYIGWFSSNFETESKDTEYIKRLREISNFGKCERIQAFADELIQLENLMVAHEDRTACRDKYVLLKLYILYFSSITYKFNAEDFKILCFVYVITLFRHASDLREIPESKSHFVSEVAQKIVAGARKEENNGGLTYGADYVSIFENIMLKLHQYEALEFEIDRLAGVSLTAYNKNLVREEVQSFKDMIEGKLERN</sequence>
<evidence type="ECO:0000313" key="1">
    <source>
        <dbReference type="EMBL" id="CAD7082329.1"/>
    </source>
</evidence>
<accession>A0A7R8UKS2</accession>
<keyword evidence="2" id="KW-1185">Reference proteome</keyword>
<dbReference type="Gene3D" id="3.40.50.300">
    <property type="entry name" value="P-loop containing nucleotide triphosphate hydrolases"/>
    <property type="match status" value="1"/>
</dbReference>
<dbReference type="AlphaFoldDB" id="A0A7R8UKS2"/>
<dbReference type="SUPFAM" id="SSF52540">
    <property type="entry name" value="P-loop containing nucleoside triphosphate hydrolases"/>
    <property type="match status" value="1"/>
</dbReference>
<evidence type="ECO:0000313" key="2">
    <source>
        <dbReference type="Proteomes" id="UP000594454"/>
    </source>
</evidence>
<dbReference type="EMBL" id="LR899010">
    <property type="protein sequence ID" value="CAD7082329.1"/>
    <property type="molecule type" value="Genomic_DNA"/>
</dbReference>
<gene>
    <name evidence="1" type="ORF">HERILL_LOCUS5368</name>
</gene>
<dbReference type="InParanoid" id="A0A7R8UKS2"/>
<dbReference type="OrthoDB" id="8070423at2759"/>
<dbReference type="InterPro" id="IPR027417">
    <property type="entry name" value="P-loop_NTPase"/>
</dbReference>
<organism evidence="1 2">
    <name type="scientific">Hermetia illucens</name>
    <name type="common">Black soldier fly</name>
    <dbReference type="NCBI Taxonomy" id="343691"/>
    <lineage>
        <taxon>Eukaryota</taxon>
        <taxon>Metazoa</taxon>
        <taxon>Ecdysozoa</taxon>
        <taxon>Arthropoda</taxon>
        <taxon>Hexapoda</taxon>
        <taxon>Insecta</taxon>
        <taxon>Pterygota</taxon>
        <taxon>Neoptera</taxon>
        <taxon>Endopterygota</taxon>
        <taxon>Diptera</taxon>
        <taxon>Brachycera</taxon>
        <taxon>Stratiomyomorpha</taxon>
        <taxon>Stratiomyidae</taxon>
        <taxon>Hermetiinae</taxon>
        <taxon>Hermetia</taxon>
    </lineage>
</organism>
<protein>
    <submittedName>
        <fullName evidence="1">Uncharacterized protein</fullName>
    </submittedName>
</protein>
<dbReference type="Proteomes" id="UP000594454">
    <property type="component" value="Chromosome 2"/>
</dbReference>